<proteinExistence type="predicted"/>
<protein>
    <submittedName>
        <fullName evidence="2">Uncharacterized protein</fullName>
    </submittedName>
</protein>
<comment type="caution">
    <text evidence="2">The sequence shown here is derived from an EMBL/GenBank/DDBJ whole genome shotgun (WGS) entry which is preliminary data.</text>
</comment>
<evidence type="ECO:0000313" key="2">
    <source>
        <dbReference type="EMBL" id="RWA05761.1"/>
    </source>
</evidence>
<name>A0A439CUJ8_9PEZI</name>
<gene>
    <name evidence="2" type="ORF">EKO27_g9345</name>
</gene>
<evidence type="ECO:0000313" key="3">
    <source>
        <dbReference type="Proteomes" id="UP000286045"/>
    </source>
</evidence>
<dbReference type="STRING" id="363999.A0A439CUJ8"/>
<sequence>MATIQDSGPGSNRTHVFRRLQELYTSGFISDHEYQATAANVANTSQPEGLLYSPKGQNPSIVIPRILLYLRDNDVNRDVNWNVNFPLIQAYVAEASRDMETGSIGYSDPQVRSAVEDAHVLVGVHLNSEKRAREITPWTTDILRGRTIQERLLTYPKAFPRPEPNRGKSQYRPVNPAPRFYDTDPIWNTTLKILGTPELAKLAEVDNYVESENRFFEATQNSARTGRKGDPIWQSSRFAAENKIYENYISGGLAEIRANVPPPHTNRPISPRGPDNPDGTKGPSFYTRRGWQRAALQQCLNLFTSHENRVINTPWRRVVLPYEAPAPLPKMNAYIPRLPDPRGTGGKEPDPFAWIYWSSQYAQIVDFLADCQRRGYENKSWDDFSAPALPANFRGPRIYRGLAVHDYHWLKIGQELENLESQLYAAWGAAPRPLLRAILRDIDSGRRRNTGGHHMDNSKYLPAEDDDDIIDRKRYWRRDIKRRAGFDRREENTEDDNFTLIDEYEIAWLRHLCEPSRTLEMCDPSKLPANNLAIVFDAKLQSFFRHVELSGTPDTKALHIWEENREDFDQVMHTYEPSTVSEALAYINGCAESELKYSGDTDYNPEHPNACYQFSGEEAEFLCVELQLLGRCVFYPARDGAPARVDRPTYNVHPEDRIIWRYMDLDQFSEDNAKYLANMLQHYDNSYGNWSLYPENRPRFSRELEFMLDHAGMDFAPELERVEVTQQDPKSAEALMKRREFIHWYLVPEGLCHIGDTLEEGLETEHDSPYRDDLATWEVVGSYLTKYRQRAKEQHDAKDRFYSGEPYHPQTPERTVQFLRNLAYRMGRTLRHVDKIRDRLQYLEIGTGTPKAPLDLSTELKQPRPEDNIGSSTASLPPVAQKWWQAISTRDYDLAIQKWNTAIREGSGEIGLLPPDISIVVAKADPDSSFQNPLKGEQDPFTVIREGIIHDCFRNQPALYPNRLSGFKDQQDNEFQGYQRSSLFAWATKEQRRYQAQHTRRHFFNMQRWPLSRMLPHRLDAIRERKDEVLKRDPSKPDQAYGILTDRLPRGDDKPLYAHPIIEHHNPDRGIDEWPFGDHYPPIPQDFDDGGLDDIDTNIIDINLAEIDHSETYKQILNGGGTGNMDHNGTNNDGTSVKSEISDSTSLRAFMPFTRSDEKFAPGPAVFPMGDTLLQKILISHELNNALYPVRPFYKDPFMSVSKLLRGFIEAKPPLVPLVPQVAKAYIPRSNPRKRKMPIEFLNVVKDGSPKKFRSDNTVPLRPGGAGGQFGAATIVEVKTPDMVEAAARQAATPTTPVKNGNKPEMPGTPGAVPGVVTPPKTPNAAWDDLFPAQSKDALKENPLRVKPDPPRDEALTRFQSQFPKGYRLSVTEVRYMLNAAVIALNFSINAQLVKKHGAKVRSTQKGLHELLKSPDLKVLEPYTDLRYHNFDIHCLARLAQAYGAKHDLKVQLGLAGKYVSNYGENKGQTVYASWLVGSIHQDDPKKVIIWVWIDMIEHFPGRLMNDYSGFDYNTYKGIAASSGDEKKDSEEAS</sequence>
<feature type="region of interest" description="Disordered" evidence="1">
    <location>
        <begin position="258"/>
        <end position="286"/>
    </location>
</feature>
<accession>A0A439CUJ8</accession>
<dbReference type="Proteomes" id="UP000286045">
    <property type="component" value="Unassembled WGS sequence"/>
</dbReference>
<organism evidence="2 3">
    <name type="scientific">Xylaria grammica</name>
    <dbReference type="NCBI Taxonomy" id="363999"/>
    <lineage>
        <taxon>Eukaryota</taxon>
        <taxon>Fungi</taxon>
        <taxon>Dikarya</taxon>
        <taxon>Ascomycota</taxon>
        <taxon>Pezizomycotina</taxon>
        <taxon>Sordariomycetes</taxon>
        <taxon>Xylariomycetidae</taxon>
        <taxon>Xylariales</taxon>
        <taxon>Xylariaceae</taxon>
        <taxon>Xylaria</taxon>
    </lineage>
</organism>
<keyword evidence="3" id="KW-1185">Reference proteome</keyword>
<reference evidence="2 3" key="1">
    <citation type="submission" date="2018-12" db="EMBL/GenBank/DDBJ databases">
        <title>Draft genome sequence of Xylaria grammica IHI A82.</title>
        <authorList>
            <person name="Buettner E."/>
            <person name="Kellner H."/>
        </authorList>
    </citation>
    <scope>NUCLEOTIDE SEQUENCE [LARGE SCALE GENOMIC DNA]</scope>
    <source>
        <strain evidence="2 3">IHI A82</strain>
    </source>
</reference>
<dbReference type="EMBL" id="RYZI01000402">
    <property type="protein sequence ID" value="RWA05761.1"/>
    <property type="molecule type" value="Genomic_DNA"/>
</dbReference>
<evidence type="ECO:0000256" key="1">
    <source>
        <dbReference type="SAM" id="MobiDB-lite"/>
    </source>
</evidence>